<evidence type="ECO:0000256" key="1">
    <source>
        <dbReference type="ARBA" id="ARBA00003929"/>
    </source>
</evidence>
<keyword evidence="7 12" id="KW-1133">Transmembrane helix</keyword>
<protein>
    <recommendedName>
        <fullName evidence="13">G-protein coupled receptors family 1 profile domain-containing protein</fullName>
    </recommendedName>
</protein>
<comment type="caution">
    <text evidence="14">The sequence shown here is derived from an EMBL/GenBank/DDBJ whole genome shotgun (WGS) entry which is preliminary data.</text>
</comment>
<proteinExistence type="predicted"/>
<comment type="subcellular location">
    <subcellularLocation>
        <location evidence="2">Cell membrane</location>
        <topology evidence="2">Multi-pass membrane protein</topology>
    </subcellularLocation>
</comment>
<dbReference type="InterPro" id="IPR000725">
    <property type="entry name" value="Olfact_rcpt"/>
</dbReference>
<dbReference type="Gene3D" id="1.20.1070.10">
    <property type="entry name" value="Rhodopsin 7-helix transmembrane proteins"/>
    <property type="match status" value="1"/>
</dbReference>
<feature type="domain" description="G-protein coupled receptors family 1 profile" evidence="13">
    <location>
        <begin position="1"/>
        <end position="258"/>
    </location>
</feature>
<dbReference type="PRINTS" id="PR00245">
    <property type="entry name" value="OLFACTORYR"/>
</dbReference>
<dbReference type="PANTHER" id="PTHR26454:SF55">
    <property type="entry name" value="OLFACTORY RECEPTOR"/>
    <property type="match status" value="1"/>
</dbReference>
<reference evidence="14 15" key="1">
    <citation type="journal article" date="2020" name="Mol. Biol. Evol.">
        <title>Interspecific Gene Flow and the Evolution of Specialization in Black and White Rhinoceros.</title>
        <authorList>
            <person name="Moodley Y."/>
            <person name="Westbury M.V."/>
            <person name="Russo I.M."/>
            <person name="Gopalakrishnan S."/>
            <person name="Rakotoarivelo A."/>
            <person name="Olsen R.A."/>
            <person name="Prost S."/>
            <person name="Tunstall T."/>
            <person name="Ryder O.A."/>
            <person name="Dalen L."/>
            <person name="Bruford M.W."/>
        </authorList>
    </citation>
    <scope>NUCLEOTIDE SEQUENCE [LARGE SCALE GENOMIC DNA]</scope>
    <source>
        <strain evidence="14">SBR-YM</strain>
        <tissue evidence="14">Skin</tissue>
    </source>
</reference>
<comment type="function">
    <text evidence="1">Putative odorant or sperm cell receptor.</text>
</comment>
<feature type="transmembrane region" description="Helical" evidence="12">
    <location>
        <begin position="280"/>
        <end position="301"/>
    </location>
</feature>
<dbReference type="EMBL" id="JACDTQ010000828">
    <property type="protein sequence ID" value="KAF5924823.1"/>
    <property type="molecule type" value="Genomic_DNA"/>
</dbReference>
<evidence type="ECO:0000259" key="13">
    <source>
        <dbReference type="PROSITE" id="PS50262"/>
    </source>
</evidence>
<evidence type="ECO:0000256" key="3">
    <source>
        <dbReference type="ARBA" id="ARBA00022475"/>
    </source>
</evidence>
<dbReference type="InterPro" id="IPR000276">
    <property type="entry name" value="GPCR_Rhodpsn"/>
</dbReference>
<accession>A0A7J7F9U4</accession>
<keyword evidence="9 12" id="KW-0472">Membrane</keyword>
<evidence type="ECO:0000256" key="7">
    <source>
        <dbReference type="ARBA" id="ARBA00022989"/>
    </source>
</evidence>
<dbReference type="PANTHER" id="PTHR26454">
    <property type="entry name" value="OLFACTORY RECEPTOR"/>
    <property type="match status" value="1"/>
</dbReference>
<feature type="transmembrane region" description="Helical" evidence="12">
    <location>
        <begin position="211"/>
        <end position="230"/>
    </location>
</feature>
<evidence type="ECO:0000256" key="10">
    <source>
        <dbReference type="ARBA" id="ARBA00023170"/>
    </source>
</evidence>
<evidence type="ECO:0000256" key="4">
    <source>
        <dbReference type="ARBA" id="ARBA00022606"/>
    </source>
</evidence>
<evidence type="ECO:0000256" key="2">
    <source>
        <dbReference type="ARBA" id="ARBA00004651"/>
    </source>
</evidence>
<dbReference type="InterPro" id="IPR047132">
    <property type="entry name" value="Olfact_rcpt_6C-like"/>
</dbReference>
<dbReference type="PROSITE" id="PS50262">
    <property type="entry name" value="G_PROTEIN_RECEP_F1_2"/>
    <property type="match status" value="1"/>
</dbReference>
<feature type="transmembrane region" description="Helical" evidence="12">
    <location>
        <begin position="97"/>
        <end position="124"/>
    </location>
</feature>
<dbReference type="Pfam" id="PF13853">
    <property type="entry name" value="7tm_4"/>
    <property type="match status" value="1"/>
</dbReference>
<feature type="transmembrane region" description="Helical" evidence="12">
    <location>
        <begin position="6"/>
        <end position="30"/>
    </location>
</feature>
<dbReference type="AlphaFoldDB" id="A0A7J7F9U4"/>
<keyword evidence="6" id="KW-0552">Olfaction</keyword>
<evidence type="ECO:0000256" key="12">
    <source>
        <dbReference type="SAM" id="Phobius"/>
    </source>
</evidence>
<evidence type="ECO:0000256" key="6">
    <source>
        <dbReference type="ARBA" id="ARBA00022725"/>
    </source>
</evidence>
<evidence type="ECO:0000313" key="15">
    <source>
        <dbReference type="Proteomes" id="UP000551758"/>
    </source>
</evidence>
<keyword evidence="8" id="KW-0297">G-protein coupled receptor</keyword>
<keyword evidence="3" id="KW-1003">Cell membrane</keyword>
<evidence type="ECO:0000313" key="14">
    <source>
        <dbReference type="EMBL" id="KAF5924823.1"/>
    </source>
</evidence>
<feature type="transmembrane region" description="Helical" evidence="12">
    <location>
        <begin position="242"/>
        <end position="260"/>
    </location>
</feature>
<feature type="transmembrane region" description="Helical" evidence="12">
    <location>
        <begin position="168"/>
        <end position="190"/>
    </location>
</feature>
<evidence type="ECO:0000256" key="5">
    <source>
        <dbReference type="ARBA" id="ARBA00022692"/>
    </source>
</evidence>
<dbReference type="SUPFAM" id="SSF81321">
    <property type="entry name" value="Family A G protein-coupled receptor-like"/>
    <property type="match status" value="2"/>
</dbReference>
<dbReference type="GO" id="GO:0005886">
    <property type="term" value="C:plasma membrane"/>
    <property type="evidence" value="ECO:0007669"/>
    <property type="project" value="UniProtKB-SubCell"/>
</dbReference>
<dbReference type="PRINTS" id="PR00237">
    <property type="entry name" value="GPCRRHODOPSN"/>
</dbReference>
<feature type="transmembrane region" description="Helical" evidence="12">
    <location>
        <begin position="59"/>
        <end position="77"/>
    </location>
</feature>
<dbReference type="GO" id="GO:0004984">
    <property type="term" value="F:olfactory receptor activity"/>
    <property type="evidence" value="ECO:0007669"/>
    <property type="project" value="InterPro"/>
</dbReference>
<evidence type="ECO:0000256" key="9">
    <source>
        <dbReference type="ARBA" id="ARBA00023136"/>
    </source>
</evidence>
<gene>
    <name evidence="14" type="ORF">HPG69_018936</name>
</gene>
<dbReference type="GO" id="GO:0004930">
    <property type="term" value="F:G protein-coupled receptor activity"/>
    <property type="evidence" value="ECO:0007669"/>
    <property type="project" value="UniProtKB-KW"/>
</dbReference>
<feature type="transmembrane region" description="Helical" evidence="12">
    <location>
        <begin position="136"/>
        <end position="156"/>
    </location>
</feature>
<dbReference type="InterPro" id="IPR017452">
    <property type="entry name" value="GPCR_Rhodpsn_7TM"/>
</dbReference>
<keyword evidence="15" id="KW-1185">Reference proteome</keyword>
<sequence length="381" mass="43254">MQALIFIFLFVTYTLSVTGNLTIITLTLAVSHLKTAVNLVYHGLHSQILIQLIKRGQDYFLHCLFCSTIFCHLPWSYRIFFLAVMPYDRCVAICKPLYYAIIMNSRVCGWLVICCWVVGFLVIFLPLCLGLNLNSVTIMSLIIFFFCDAFPMLKISCSDTWFIEQMTVALAILTTIMTLPCVLMSYIYIIKTIIKFPSVQQRRKAFSTCSSHVIVVSITYGGCIFIYIKPAAKDEVAINKCVSMLTTSVAHMLNPFIYTLRNKQVKQAFTDLIKRISMKVFFLLAIMSYGRYVAICKPLHYVTSMSSRVCRSSFLHIYIKTILKFPSTQQRKKSLSNCSSHVIVVFIAYESCIFNYNKPSSKGVDLNKGVSVFTASIAVVL</sequence>
<keyword evidence="11" id="KW-0807">Transducer</keyword>
<keyword evidence="5 12" id="KW-0812">Transmembrane</keyword>
<keyword evidence="10" id="KW-0675">Receptor</keyword>
<name>A0A7J7F9U4_DICBM</name>
<dbReference type="Proteomes" id="UP000551758">
    <property type="component" value="Unassembled WGS sequence"/>
</dbReference>
<evidence type="ECO:0000256" key="8">
    <source>
        <dbReference type="ARBA" id="ARBA00023040"/>
    </source>
</evidence>
<dbReference type="FunFam" id="1.20.1070.10:FF:000013">
    <property type="entry name" value="Olfactory receptor"/>
    <property type="match status" value="1"/>
</dbReference>
<keyword evidence="4" id="KW-0716">Sensory transduction</keyword>
<organism evidence="14 15">
    <name type="scientific">Diceros bicornis minor</name>
    <name type="common">South-central black rhinoceros</name>
    <dbReference type="NCBI Taxonomy" id="77932"/>
    <lineage>
        <taxon>Eukaryota</taxon>
        <taxon>Metazoa</taxon>
        <taxon>Chordata</taxon>
        <taxon>Craniata</taxon>
        <taxon>Vertebrata</taxon>
        <taxon>Euteleostomi</taxon>
        <taxon>Mammalia</taxon>
        <taxon>Eutheria</taxon>
        <taxon>Laurasiatheria</taxon>
        <taxon>Perissodactyla</taxon>
        <taxon>Rhinocerotidae</taxon>
        <taxon>Diceros</taxon>
    </lineage>
</organism>
<evidence type="ECO:0000256" key="11">
    <source>
        <dbReference type="ARBA" id="ARBA00023224"/>
    </source>
</evidence>